<proteinExistence type="predicted"/>
<dbReference type="Proteomes" id="UP001196413">
    <property type="component" value="Unassembled WGS sequence"/>
</dbReference>
<reference evidence="1" key="1">
    <citation type="submission" date="2021-06" db="EMBL/GenBank/DDBJ databases">
        <title>Parelaphostrongylus tenuis whole genome reference sequence.</title>
        <authorList>
            <person name="Garwood T.J."/>
            <person name="Larsen P.A."/>
            <person name="Fountain-Jones N.M."/>
            <person name="Garbe J.R."/>
            <person name="Macchietto M.G."/>
            <person name="Kania S.A."/>
            <person name="Gerhold R.W."/>
            <person name="Richards J.E."/>
            <person name="Wolf T.M."/>
        </authorList>
    </citation>
    <scope>NUCLEOTIDE SEQUENCE</scope>
    <source>
        <strain evidence="1">MNPRO001-30</strain>
        <tissue evidence="1">Meninges</tissue>
    </source>
</reference>
<dbReference type="AlphaFoldDB" id="A0AAD5M350"/>
<comment type="caution">
    <text evidence="1">The sequence shown here is derived from an EMBL/GenBank/DDBJ whole genome shotgun (WGS) entry which is preliminary data.</text>
</comment>
<gene>
    <name evidence="1" type="ORF">KIN20_004465</name>
</gene>
<name>A0AAD5M350_PARTN</name>
<accession>A0AAD5M350</accession>
<organism evidence="1 2">
    <name type="scientific">Parelaphostrongylus tenuis</name>
    <name type="common">Meningeal worm</name>
    <dbReference type="NCBI Taxonomy" id="148309"/>
    <lineage>
        <taxon>Eukaryota</taxon>
        <taxon>Metazoa</taxon>
        <taxon>Ecdysozoa</taxon>
        <taxon>Nematoda</taxon>
        <taxon>Chromadorea</taxon>
        <taxon>Rhabditida</taxon>
        <taxon>Rhabditina</taxon>
        <taxon>Rhabditomorpha</taxon>
        <taxon>Strongyloidea</taxon>
        <taxon>Metastrongylidae</taxon>
        <taxon>Parelaphostrongylus</taxon>
    </lineage>
</organism>
<protein>
    <submittedName>
        <fullName evidence="1">Uncharacterized protein</fullName>
    </submittedName>
</protein>
<dbReference type="EMBL" id="JAHQIW010000601">
    <property type="protein sequence ID" value="KAJ1349023.1"/>
    <property type="molecule type" value="Genomic_DNA"/>
</dbReference>
<evidence type="ECO:0000313" key="2">
    <source>
        <dbReference type="Proteomes" id="UP001196413"/>
    </source>
</evidence>
<evidence type="ECO:0000313" key="1">
    <source>
        <dbReference type="EMBL" id="KAJ1349023.1"/>
    </source>
</evidence>
<sequence length="80" mass="8880">MDQVFSGSPKRQAIITLTAHAVPDRCGWKENLPPCDSNPFGTRALPMTAWFSRPTAEYNIRSRKVSHGVHGRLGTKITTD</sequence>
<keyword evidence="2" id="KW-1185">Reference proteome</keyword>